<evidence type="ECO:0000313" key="5">
    <source>
        <dbReference type="Proteomes" id="UP001338582"/>
    </source>
</evidence>
<dbReference type="GeneID" id="88174636"/>
<evidence type="ECO:0000256" key="1">
    <source>
        <dbReference type="ARBA" id="ARBA00006668"/>
    </source>
</evidence>
<sequence length="133" mass="15222">MLSKGLVIRLARFGRKHQPLYNIVVANKRTPRDSLPVEVIGTYNPVPIPVAPENKESNEKPYKHIELDFHRARYWLGVGADTSDRVSFLFKRAGLLPELWPKPDKLSQVIQKPVTNGAEVVFEEPKELVRPRD</sequence>
<comment type="similarity">
    <text evidence="1">Belongs to the bacterial ribosomal protein bS16 family.</text>
</comment>
<name>A0AAX4HD46_9ASCO</name>
<keyword evidence="3" id="KW-0687">Ribonucleoprotein</keyword>
<dbReference type="PANTHER" id="PTHR12919">
    <property type="entry name" value="30S RIBOSOMAL PROTEIN S16"/>
    <property type="match status" value="1"/>
</dbReference>
<evidence type="ECO:0000313" key="4">
    <source>
        <dbReference type="EMBL" id="WPK26224.1"/>
    </source>
</evidence>
<dbReference type="GO" id="GO:0032543">
    <property type="term" value="P:mitochondrial translation"/>
    <property type="evidence" value="ECO:0007669"/>
    <property type="project" value="TreeGrafter"/>
</dbReference>
<dbReference type="PANTHER" id="PTHR12919:SF20">
    <property type="entry name" value="SMALL RIBOSOMAL SUBUNIT PROTEIN BS16M"/>
    <property type="match status" value="1"/>
</dbReference>
<dbReference type="HAMAP" id="MF_00385">
    <property type="entry name" value="Ribosomal_bS16"/>
    <property type="match status" value="1"/>
</dbReference>
<dbReference type="GO" id="GO:0005763">
    <property type="term" value="C:mitochondrial small ribosomal subunit"/>
    <property type="evidence" value="ECO:0007669"/>
    <property type="project" value="TreeGrafter"/>
</dbReference>
<dbReference type="GO" id="GO:0003735">
    <property type="term" value="F:structural constituent of ribosome"/>
    <property type="evidence" value="ECO:0007669"/>
    <property type="project" value="InterPro"/>
</dbReference>
<dbReference type="NCBIfam" id="TIGR00002">
    <property type="entry name" value="S16"/>
    <property type="match status" value="1"/>
</dbReference>
<dbReference type="KEGG" id="asau:88174636"/>
<evidence type="ECO:0000256" key="2">
    <source>
        <dbReference type="ARBA" id="ARBA00022980"/>
    </source>
</evidence>
<keyword evidence="5" id="KW-1185">Reference proteome</keyword>
<dbReference type="Pfam" id="PF00886">
    <property type="entry name" value="Ribosomal_S16"/>
    <property type="match status" value="1"/>
</dbReference>
<dbReference type="PROSITE" id="PS00732">
    <property type="entry name" value="RIBOSOMAL_S16"/>
    <property type="match status" value="1"/>
</dbReference>
<proteinExistence type="inferred from homology"/>
<keyword evidence="2" id="KW-0689">Ribosomal protein</keyword>
<organism evidence="4 5">
    <name type="scientific">Australozyma saopauloensis</name>
    <dbReference type="NCBI Taxonomy" id="291208"/>
    <lineage>
        <taxon>Eukaryota</taxon>
        <taxon>Fungi</taxon>
        <taxon>Dikarya</taxon>
        <taxon>Ascomycota</taxon>
        <taxon>Saccharomycotina</taxon>
        <taxon>Pichiomycetes</taxon>
        <taxon>Metschnikowiaceae</taxon>
        <taxon>Australozyma</taxon>
    </lineage>
</organism>
<dbReference type="SUPFAM" id="SSF54565">
    <property type="entry name" value="Ribosomal protein S16"/>
    <property type="match status" value="1"/>
</dbReference>
<dbReference type="InterPro" id="IPR000307">
    <property type="entry name" value="Ribosomal_bS16"/>
</dbReference>
<dbReference type="InterPro" id="IPR023803">
    <property type="entry name" value="Ribosomal_bS16_dom_sf"/>
</dbReference>
<evidence type="ECO:0000256" key="3">
    <source>
        <dbReference type="ARBA" id="ARBA00023274"/>
    </source>
</evidence>
<evidence type="ECO:0008006" key="6">
    <source>
        <dbReference type="Google" id="ProtNLM"/>
    </source>
</evidence>
<dbReference type="EMBL" id="CP138897">
    <property type="protein sequence ID" value="WPK26224.1"/>
    <property type="molecule type" value="Genomic_DNA"/>
</dbReference>
<gene>
    <name evidence="4" type="ORF">PUMCH_003573</name>
</gene>
<protein>
    <recommendedName>
        <fullName evidence="6">Mitochondrial ribosomal protein S16</fullName>
    </recommendedName>
</protein>
<reference evidence="4 5" key="1">
    <citation type="submission" date="2023-10" db="EMBL/GenBank/DDBJ databases">
        <title>Draft Genome Sequence of Candida saopaulonensis from a very Premature Infant with Sepsis.</title>
        <authorList>
            <person name="Ning Y."/>
            <person name="Dai R."/>
            <person name="Xiao M."/>
            <person name="Xu Y."/>
            <person name="Yan Q."/>
            <person name="Zhang L."/>
        </authorList>
    </citation>
    <scope>NUCLEOTIDE SEQUENCE [LARGE SCALE GENOMIC DNA]</scope>
    <source>
        <strain evidence="4 5">19XY460</strain>
    </source>
</reference>
<dbReference type="InterPro" id="IPR020592">
    <property type="entry name" value="Ribosomal_bS16_CS"/>
</dbReference>
<dbReference type="Gene3D" id="3.30.1320.10">
    <property type="match status" value="1"/>
</dbReference>
<dbReference type="AlphaFoldDB" id="A0AAX4HD46"/>
<dbReference type="Proteomes" id="UP001338582">
    <property type="component" value="Chromosome 4"/>
</dbReference>
<accession>A0AAX4HD46</accession>
<dbReference type="RefSeq" id="XP_062878605.1">
    <property type="nucleotide sequence ID" value="XM_063022535.1"/>
</dbReference>